<evidence type="ECO:0000256" key="2">
    <source>
        <dbReference type="ARBA" id="ARBA00023015"/>
    </source>
</evidence>
<evidence type="ECO:0000256" key="4">
    <source>
        <dbReference type="ARBA" id="ARBA00023163"/>
    </source>
</evidence>
<dbReference type="GO" id="GO:0005829">
    <property type="term" value="C:cytosol"/>
    <property type="evidence" value="ECO:0007669"/>
    <property type="project" value="TreeGrafter"/>
</dbReference>
<dbReference type="GO" id="GO:0003677">
    <property type="term" value="F:DNA binding"/>
    <property type="evidence" value="ECO:0007669"/>
    <property type="project" value="UniProtKB-KW"/>
</dbReference>
<dbReference type="InterPro" id="IPR036388">
    <property type="entry name" value="WH-like_DNA-bd_sf"/>
</dbReference>
<dbReference type="FunFam" id="1.10.10.10:FF:000001">
    <property type="entry name" value="LysR family transcriptional regulator"/>
    <property type="match status" value="1"/>
</dbReference>
<dbReference type="EMBL" id="VFPH01000001">
    <property type="protein sequence ID" value="TQM44248.1"/>
    <property type="molecule type" value="Genomic_DNA"/>
</dbReference>
<name>A0A543GDU5_9PSEU</name>
<evidence type="ECO:0000256" key="1">
    <source>
        <dbReference type="ARBA" id="ARBA00009437"/>
    </source>
</evidence>
<dbReference type="RefSeq" id="WP_142098991.1">
    <property type="nucleotide sequence ID" value="NZ_VFPH01000001.1"/>
</dbReference>
<keyword evidence="3" id="KW-0238">DNA-binding</keyword>
<dbReference type="AlphaFoldDB" id="A0A543GDU5"/>
<dbReference type="InterPro" id="IPR005119">
    <property type="entry name" value="LysR_subst-bd"/>
</dbReference>
<dbReference type="PROSITE" id="PS50931">
    <property type="entry name" value="HTH_LYSR"/>
    <property type="match status" value="1"/>
</dbReference>
<dbReference type="OrthoDB" id="9785974at2"/>
<evidence type="ECO:0000313" key="7">
    <source>
        <dbReference type="Proteomes" id="UP000319818"/>
    </source>
</evidence>
<keyword evidence="4" id="KW-0804">Transcription</keyword>
<proteinExistence type="inferred from homology"/>
<dbReference type="PANTHER" id="PTHR30419:SF2">
    <property type="entry name" value="LYSR FAMILY TRANSCRIPTIONAL REGULATOR"/>
    <property type="match status" value="1"/>
</dbReference>
<accession>A0A543GDU5</accession>
<dbReference type="SUPFAM" id="SSF53850">
    <property type="entry name" value="Periplasmic binding protein-like II"/>
    <property type="match status" value="1"/>
</dbReference>
<evidence type="ECO:0000259" key="5">
    <source>
        <dbReference type="PROSITE" id="PS50931"/>
    </source>
</evidence>
<dbReference type="InterPro" id="IPR050950">
    <property type="entry name" value="HTH-type_LysR_regulators"/>
</dbReference>
<protein>
    <submittedName>
        <fullName evidence="6">LysR family transcriptional regulator</fullName>
    </submittedName>
</protein>
<organism evidence="6 7">
    <name type="scientific">Pseudonocardia cypriaca</name>
    <dbReference type="NCBI Taxonomy" id="882449"/>
    <lineage>
        <taxon>Bacteria</taxon>
        <taxon>Bacillati</taxon>
        <taxon>Actinomycetota</taxon>
        <taxon>Actinomycetes</taxon>
        <taxon>Pseudonocardiales</taxon>
        <taxon>Pseudonocardiaceae</taxon>
        <taxon>Pseudonocardia</taxon>
    </lineage>
</organism>
<evidence type="ECO:0000256" key="3">
    <source>
        <dbReference type="ARBA" id="ARBA00023125"/>
    </source>
</evidence>
<dbReference type="Pfam" id="PF03466">
    <property type="entry name" value="LysR_substrate"/>
    <property type="match status" value="1"/>
</dbReference>
<reference evidence="6 7" key="1">
    <citation type="submission" date="2019-06" db="EMBL/GenBank/DDBJ databases">
        <title>Sequencing the genomes of 1000 actinobacteria strains.</title>
        <authorList>
            <person name="Klenk H.-P."/>
        </authorList>
    </citation>
    <scope>NUCLEOTIDE SEQUENCE [LARGE SCALE GENOMIC DNA]</scope>
    <source>
        <strain evidence="6 7">DSM 45511</strain>
    </source>
</reference>
<dbReference type="InterPro" id="IPR036390">
    <property type="entry name" value="WH_DNA-bd_sf"/>
</dbReference>
<dbReference type="Gene3D" id="3.40.190.290">
    <property type="match status" value="1"/>
</dbReference>
<keyword evidence="2" id="KW-0805">Transcription regulation</keyword>
<comment type="caution">
    <text evidence="6">The sequence shown here is derived from an EMBL/GenBank/DDBJ whole genome shotgun (WGS) entry which is preliminary data.</text>
</comment>
<sequence length="295" mass="31215">MRYDLDDLRLFLHIVAEGSITAGARRMHLSLPSASARVRTLEHHAGVALLVRGRRGVRPTPAGTTLARHARDVLTHAARLEGAVGSYSRRPAAPLTLLAGGSAMYRVVPQALVTFLREHPDADVDVRESRTPNTLRLLAEGAADLGVVIDHEVGGSDVRTEPLGDDSLVVIGQAGGILAGRTSLAYREAAEHPLVGLDADSSLRRWIDANIGPRAPAARFRTTVADINVLVALAAAGVGLAIAPRRAVEGDPRLDVCALEDPWSRRNHLLAWGAKDPTPSVTALAEHVRAAAGAP</sequence>
<dbReference type="SUPFAM" id="SSF46785">
    <property type="entry name" value="Winged helix' DNA-binding domain"/>
    <property type="match status" value="1"/>
</dbReference>
<dbReference type="Proteomes" id="UP000319818">
    <property type="component" value="Unassembled WGS sequence"/>
</dbReference>
<evidence type="ECO:0000313" key="6">
    <source>
        <dbReference type="EMBL" id="TQM44248.1"/>
    </source>
</evidence>
<keyword evidence="7" id="KW-1185">Reference proteome</keyword>
<dbReference type="PANTHER" id="PTHR30419">
    <property type="entry name" value="HTH-TYPE TRANSCRIPTIONAL REGULATOR YBHD"/>
    <property type="match status" value="1"/>
</dbReference>
<dbReference type="InterPro" id="IPR000847">
    <property type="entry name" value="LysR_HTH_N"/>
</dbReference>
<dbReference type="Pfam" id="PF00126">
    <property type="entry name" value="HTH_1"/>
    <property type="match status" value="1"/>
</dbReference>
<gene>
    <name evidence="6" type="ORF">FB388_1611</name>
</gene>
<comment type="similarity">
    <text evidence="1">Belongs to the LysR transcriptional regulatory family.</text>
</comment>
<dbReference type="Gene3D" id="1.10.10.10">
    <property type="entry name" value="Winged helix-like DNA-binding domain superfamily/Winged helix DNA-binding domain"/>
    <property type="match status" value="1"/>
</dbReference>
<feature type="domain" description="HTH lysR-type" evidence="5">
    <location>
        <begin position="1"/>
        <end position="60"/>
    </location>
</feature>
<dbReference type="GO" id="GO:0003700">
    <property type="term" value="F:DNA-binding transcription factor activity"/>
    <property type="evidence" value="ECO:0007669"/>
    <property type="project" value="InterPro"/>
</dbReference>